<dbReference type="PANTHER" id="PTHR11909">
    <property type="entry name" value="CASEIN KINASE-RELATED"/>
    <property type="match status" value="1"/>
</dbReference>
<evidence type="ECO:0000313" key="3">
    <source>
        <dbReference type="Proteomes" id="UP000054144"/>
    </source>
</evidence>
<sequence length="321" mass="35978">VSRATNWLTDESVAVKYSMPQISAGILQYEARIYEQLSGSRAIPSLHWSGSDGGADVLVMDLLGPTLDHMQCACRGSFTIKSVLMIGLQILDFVEFAHSRGIILRDIKPHNFAVGHALTPDSAGTIYAFDFGLAKMYVDPLRKTHIPLRTGREICGTIRYSSHWSHLGLEASRRDDIVGLGHTLLNLLHGRLPWQGFYAASVEAKLARIGEMKAPSNAVLMEFLSRSPTALRDFMTHGYSLDFEQKPDYELLRGLLEAALRENGWVNDGMFDWMEPSLAPRGTVLLSEYKYILDPDVVPATMRPLSDRINKFPPEFRDQIR</sequence>
<dbReference type="OrthoDB" id="2987224at2759"/>
<dbReference type="Gene3D" id="1.10.510.10">
    <property type="entry name" value="Transferase(Phosphotransferase) domain 1"/>
    <property type="match status" value="1"/>
</dbReference>
<protein>
    <submittedName>
        <fullName evidence="2">Kinase-like protein</fullName>
    </submittedName>
</protein>
<dbReference type="AlphaFoldDB" id="A0A0D7AQ62"/>
<dbReference type="GO" id="GO:0004672">
    <property type="term" value="F:protein kinase activity"/>
    <property type="evidence" value="ECO:0007669"/>
    <property type="project" value="InterPro"/>
</dbReference>
<proteinExistence type="predicted"/>
<dbReference type="InterPro" id="IPR000719">
    <property type="entry name" value="Prot_kinase_dom"/>
</dbReference>
<dbReference type="Proteomes" id="UP000054144">
    <property type="component" value="Unassembled WGS sequence"/>
</dbReference>
<reference evidence="2 3" key="1">
    <citation type="journal article" date="2015" name="Fungal Genet. Biol.">
        <title>Evolution of novel wood decay mechanisms in Agaricales revealed by the genome sequences of Fistulina hepatica and Cylindrobasidium torrendii.</title>
        <authorList>
            <person name="Floudas D."/>
            <person name="Held B.W."/>
            <person name="Riley R."/>
            <person name="Nagy L.G."/>
            <person name="Koehler G."/>
            <person name="Ransdell A.S."/>
            <person name="Younus H."/>
            <person name="Chow J."/>
            <person name="Chiniquy J."/>
            <person name="Lipzen A."/>
            <person name="Tritt A."/>
            <person name="Sun H."/>
            <person name="Haridas S."/>
            <person name="LaButti K."/>
            <person name="Ohm R.A."/>
            <person name="Kues U."/>
            <person name="Blanchette R.A."/>
            <person name="Grigoriev I.V."/>
            <person name="Minto R.E."/>
            <person name="Hibbett D.S."/>
        </authorList>
    </citation>
    <scope>NUCLEOTIDE SEQUENCE [LARGE SCALE GENOMIC DNA]</scope>
    <source>
        <strain evidence="2 3">ATCC 64428</strain>
    </source>
</reference>
<dbReference type="Pfam" id="PF00069">
    <property type="entry name" value="Pkinase"/>
    <property type="match status" value="1"/>
</dbReference>
<dbReference type="EMBL" id="KN881583">
    <property type="protein sequence ID" value="KIY53884.1"/>
    <property type="molecule type" value="Genomic_DNA"/>
</dbReference>
<feature type="non-terminal residue" evidence="2">
    <location>
        <position position="1"/>
    </location>
</feature>
<name>A0A0D7AQ62_9AGAR</name>
<feature type="domain" description="Protein kinase" evidence="1">
    <location>
        <begin position="1"/>
        <end position="266"/>
    </location>
</feature>
<dbReference type="InterPro" id="IPR050235">
    <property type="entry name" value="CK1_Ser-Thr_kinase"/>
</dbReference>
<dbReference type="SUPFAM" id="SSF56112">
    <property type="entry name" value="Protein kinase-like (PK-like)"/>
    <property type="match status" value="1"/>
</dbReference>
<keyword evidence="2" id="KW-0808">Transferase</keyword>
<dbReference type="InterPro" id="IPR011009">
    <property type="entry name" value="Kinase-like_dom_sf"/>
</dbReference>
<organism evidence="2 3">
    <name type="scientific">Fistulina hepatica ATCC 64428</name>
    <dbReference type="NCBI Taxonomy" id="1128425"/>
    <lineage>
        <taxon>Eukaryota</taxon>
        <taxon>Fungi</taxon>
        <taxon>Dikarya</taxon>
        <taxon>Basidiomycota</taxon>
        <taxon>Agaricomycotina</taxon>
        <taxon>Agaricomycetes</taxon>
        <taxon>Agaricomycetidae</taxon>
        <taxon>Agaricales</taxon>
        <taxon>Fistulinaceae</taxon>
        <taxon>Fistulina</taxon>
    </lineage>
</organism>
<evidence type="ECO:0000313" key="2">
    <source>
        <dbReference type="EMBL" id="KIY53884.1"/>
    </source>
</evidence>
<accession>A0A0D7AQ62</accession>
<gene>
    <name evidence="2" type="ORF">FISHEDRAFT_32518</name>
</gene>
<dbReference type="SMART" id="SM00220">
    <property type="entry name" value="S_TKc"/>
    <property type="match status" value="1"/>
</dbReference>
<evidence type="ECO:0000259" key="1">
    <source>
        <dbReference type="PROSITE" id="PS50011"/>
    </source>
</evidence>
<keyword evidence="2" id="KW-0418">Kinase</keyword>
<dbReference type="PROSITE" id="PS50011">
    <property type="entry name" value="PROTEIN_KINASE_DOM"/>
    <property type="match status" value="1"/>
</dbReference>
<dbReference type="GO" id="GO:0005524">
    <property type="term" value="F:ATP binding"/>
    <property type="evidence" value="ECO:0007669"/>
    <property type="project" value="InterPro"/>
</dbReference>
<keyword evidence="3" id="KW-1185">Reference proteome</keyword>